<dbReference type="PROSITE" id="PS51746">
    <property type="entry name" value="PPM_2"/>
    <property type="match status" value="1"/>
</dbReference>
<dbReference type="SUPFAM" id="SSF81606">
    <property type="entry name" value="PP2C-like"/>
    <property type="match status" value="1"/>
</dbReference>
<dbReference type="Proteomes" id="UP000193427">
    <property type="component" value="Chromosome"/>
</dbReference>
<dbReference type="RefSeq" id="WP_085752675.1">
    <property type="nucleotide sequence ID" value="NZ_BSPR01000020.1"/>
</dbReference>
<sequence>MRFSVYQVSRRGGREKNEDRMGYCYTRDSGLFALADGMGGHPEGEVASQLALQTLAAMFQRDAKPTLKEPMRFLHEAIIAGHHQLLRYATQKALIDTPRTTVVACVLQGNSAYWAHCGDSRLYLVRGDKLIARTRDHSYSELQETMSHVVPMPERFNRNVLFTCLGSPGKPVVDTVGPLLLQSGDRLLLCSDGLWGTVSDTVITEQLSRNGIADAVPELVEQALRNGGAKSDNVTVLAMEWESAEDNDSSGGVSTQSLGEEVFASTIQASVLGEAPADELDDAEIERSIREINEAIKRSSQKKP</sequence>
<accession>A0A1W6LDN2</accession>
<dbReference type="CDD" id="cd00143">
    <property type="entry name" value="PP2Cc"/>
    <property type="match status" value="1"/>
</dbReference>
<dbReference type="InterPro" id="IPR015655">
    <property type="entry name" value="PP2C"/>
</dbReference>
<dbReference type="PANTHER" id="PTHR13832:SF860">
    <property type="entry name" value="PROTEIN PHOSPHATASE PHPP"/>
    <property type="match status" value="1"/>
</dbReference>
<proteinExistence type="predicted"/>
<gene>
    <name evidence="2" type="ORF">A4W93_22070</name>
</gene>
<dbReference type="EMBL" id="CP015118">
    <property type="protein sequence ID" value="ARN22374.1"/>
    <property type="molecule type" value="Genomic_DNA"/>
</dbReference>
<dbReference type="AlphaFoldDB" id="A0A1W6LDN2"/>
<dbReference type="InterPro" id="IPR001932">
    <property type="entry name" value="PPM-type_phosphatase-like_dom"/>
</dbReference>
<keyword evidence="3" id="KW-1185">Reference proteome</keyword>
<dbReference type="PANTHER" id="PTHR13832">
    <property type="entry name" value="PROTEIN PHOSPHATASE 2C"/>
    <property type="match status" value="1"/>
</dbReference>
<name>A0A1W6LDN2_9BURK</name>
<reference evidence="2 3" key="1">
    <citation type="submission" date="2016-04" db="EMBL/GenBank/DDBJ databases">
        <title>Complete genome sequence of natural rubber-degrading, novel Gram-negative bacterium, Rhizobacter gummiphilus strain NS21.</title>
        <authorList>
            <person name="Tabata M."/>
            <person name="Kasai D."/>
            <person name="Fukuda M."/>
        </authorList>
    </citation>
    <scope>NUCLEOTIDE SEQUENCE [LARGE SCALE GENOMIC DNA]</scope>
    <source>
        <strain evidence="2 3">NS21</strain>
    </source>
</reference>
<evidence type="ECO:0000259" key="1">
    <source>
        <dbReference type="PROSITE" id="PS51746"/>
    </source>
</evidence>
<dbReference type="SMART" id="SM00332">
    <property type="entry name" value="PP2Cc"/>
    <property type="match status" value="1"/>
</dbReference>
<organism evidence="2 3">
    <name type="scientific">Piscinibacter gummiphilus</name>
    <dbReference type="NCBI Taxonomy" id="946333"/>
    <lineage>
        <taxon>Bacteria</taxon>
        <taxon>Pseudomonadati</taxon>
        <taxon>Pseudomonadota</taxon>
        <taxon>Betaproteobacteria</taxon>
        <taxon>Burkholderiales</taxon>
        <taxon>Sphaerotilaceae</taxon>
        <taxon>Piscinibacter</taxon>
    </lineage>
</organism>
<evidence type="ECO:0000313" key="2">
    <source>
        <dbReference type="EMBL" id="ARN22374.1"/>
    </source>
</evidence>
<dbReference type="STRING" id="946333.A4W93_22070"/>
<dbReference type="SMART" id="SM00331">
    <property type="entry name" value="PP2C_SIG"/>
    <property type="match status" value="1"/>
</dbReference>
<dbReference type="InterPro" id="IPR036457">
    <property type="entry name" value="PPM-type-like_dom_sf"/>
</dbReference>
<dbReference type="GO" id="GO:0004722">
    <property type="term" value="F:protein serine/threonine phosphatase activity"/>
    <property type="evidence" value="ECO:0007669"/>
    <property type="project" value="InterPro"/>
</dbReference>
<dbReference type="KEGG" id="rgu:A4W93_22070"/>
<dbReference type="Pfam" id="PF13672">
    <property type="entry name" value="PP2C_2"/>
    <property type="match status" value="1"/>
</dbReference>
<dbReference type="OrthoDB" id="9801841at2"/>
<feature type="domain" description="PPM-type phosphatase" evidence="1">
    <location>
        <begin position="2"/>
        <end position="241"/>
    </location>
</feature>
<protein>
    <submittedName>
        <fullName evidence="2">Serine/threonine protein phosphatase</fullName>
    </submittedName>
</protein>
<dbReference type="Gene3D" id="3.60.40.10">
    <property type="entry name" value="PPM-type phosphatase domain"/>
    <property type="match status" value="1"/>
</dbReference>
<evidence type="ECO:0000313" key="3">
    <source>
        <dbReference type="Proteomes" id="UP000193427"/>
    </source>
</evidence>